<protein>
    <submittedName>
        <fullName evidence="3">CAAX protease self-immunity</fullName>
    </submittedName>
</protein>
<keyword evidence="3" id="KW-0378">Hydrolase</keyword>
<gene>
    <name evidence="3" type="ORF">SAMN06265218_102138</name>
</gene>
<evidence type="ECO:0000313" key="3">
    <source>
        <dbReference type="EMBL" id="SMO41383.1"/>
    </source>
</evidence>
<keyword evidence="1" id="KW-0472">Membrane</keyword>
<feature type="transmembrane region" description="Helical" evidence="1">
    <location>
        <begin position="101"/>
        <end position="119"/>
    </location>
</feature>
<reference evidence="3 4" key="1">
    <citation type="submission" date="2017-05" db="EMBL/GenBank/DDBJ databases">
        <authorList>
            <person name="Varghese N."/>
            <person name="Submissions S."/>
        </authorList>
    </citation>
    <scope>NUCLEOTIDE SEQUENCE [LARGE SCALE GENOMIC DNA]</scope>
    <source>
        <strain evidence="3 4">DSM 21194</strain>
    </source>
</reference>
<evidence type="ECO:0000256" key="1">
    <source>
        <dbReference type="SAM" id="Phobius"/>
    </source>
</evidence>
<name>A0A521B2R0_9BACT</name>
<organism evidence="3 4">
    <name type="scientific">Fodinibius sediminis</name>
    <dbReference type="NCBI Taxonomy" id="1214077"/>
    <lineage>
        <taxon>Bacteria</taxon>
        <taxon>Pseudomonadati</taxon>
        <taxon>Balneolota</taxon>
        <taxon>Balneolia</taxon>
        <taxon>Balneolales</taxon>
        <taxon>Balneolaceae</taxon>
        <taxon>Fodinibius</taxon>
    </lineage>
</organism>
<dbReference type="InterPro" id="IPR003675">
    <property type="entry name" value="Rce1/LyrA-like_dom"/>
</dbReference>
<keyword evidence="1" id="KW-0812">Transmembrane</keyword>
<sequence>MHRIGTDLYAAGIHYLRTIKKYKTVRFLFELTLLSLVAKLLFVMVIGWGYETFTDSNFAALETPIDKSKKTFSLFFLACFFAPFVETFFFNLIPIYLLHKVIDNSCLLILAASIVFSIIHISYDYIYPIIIFPLSIILSFGFVVKMRVSFRKAFWVTFLIHALHNFISIAILFLTE</sequence>
<feature type="domain" description="CAAX prenyl protease 2/Lysostaphin resistance protein A-like" evidence="2">
    <location>
        <begin position="71"/>
        <end position="167"/>
    </location>
</feature>
<keyword evidence="3" id="KW-0645">Protease</keyword>
<keyword evidence="1" id="KW-1133">Transmembrane helix</keyword>
<feature type="transmembrane region" description="Helical" evidence="1">
    <location>
        <begin position="125"/>
        <end position="144"/>
    </location>
</feature>
<dbReference type="Proteomes" id="UP000317593">
    <property type="component" value="Unassembled WGS sequence"/>
</dbReference>
<dbReference type="GO" id="GO:0080120">
    <property type="term" value="P:CAAX-box protein maturation"/>
    <property type="evidence" value="ECO:0007669"/>
    <property type="project" value="UniProtKB-ARBA"/>
</dbReference>
<feature type="transmembrane region" description="Helical" evidence="1">
    <location>
        <begin position="153"/>
        <end position="174"/>
    </location>
</feature>
<feature type="transmembrane region" description="Helical" evidence="1">
    <location>
        <begin position="70"/>
        <end position="89"/>
    </location>
</feature>
<proteinExistence type="predicted"/>
<dbReference type="RefSeq" id="WP_185958217.1">
    <property type="nucleotide sequence ID" value="NZ_FXTH01000002.1"/>
</dbReference>
<dbReference type="GO" id="GO:0006508">
    <property type="term" value="P:proteolysis"/>
    <property type="evidence" value="ECO:0007669"/>
    <property type="project" value="UniProtKB-KW"/>
</dbReference>
<dbReference type="AlphaFoldDB" id="A0A521B2R0"/>
<accession>A0A521B2R0</accession>
<dbReference type="GO" id="GO:0004175">
    <property type="term" value="F:endopeptidase activity"/>
    <property type="evidence" value="ECO:0007669"/>
    <property type="project" value="UniProtKB-ARBA"/>
</dbReference>
<keyword evidence="4" id="KW-1185">Reference proteome</keyword>
<dbReference type="Pfam" id="PF02517">
    <property type="entry name" value="Rce1-like"/>
    <property type="match status" value="1"/>
</dbReference>
<evidence type="ECO:0000259" key="2">
    <source>
        <dbReference type="Pfam" id="PF02517"/>
    </source>
</evidence>
<feature type="transmembrane region" description="Helical" evidence="1">
    <location>
        <begin position="27"/>
        <end position="50"/>
    </location>
</feature>
<dbReference type="EMBL" id="FXTH01000002">
    <property type="protein sequence ID" value="SMO41383.1"/>
    <property type="molecule type" value="Genomic_DNA"/>
</dbReference>
<evidence type="ECO:0000313" key="4">
    <source>
        <dbReference type="Proteomes" id="UP000317593"/>
    </source>
</evidence>